<accession>A0ABQ2LGC8</accession>
<proteinExistence type="predicted"/>
<evidence type="ECO:0000313" key="2">
    <source>
        <dbReference type="EMBL" id="GGO13750.1"/>
    </source>
</evidence>
<dbReference type="RefSeq" id="WP_150005526.1">
    <property type="nucleotide sequence ID" value="NZ_BMOV01000007.1"/>
</dbReference>
<keyword evidence="1" id="KW-0472">Membrane</keyword>
<feature type="transmembrane region" description="Helical" evidence="1">
    <location>
        <begin position="44"/>
        <end position="63"/>
    </location>
</feature>
<feature type="transmembrane region" description="Helical" evidence="1">
    <location>
        <begin position="216"/>
        <end position="243"/>
    </location>
</feature>
<keyword evidence="3" id="KW-1185">Reference proteome</keyword>
<protein>
    <recommendedName>
        <fullName evidence="4">DUF2189 domain-containing protein</fullName>
    </recommendedName>
</protein>
<evidence type="ECO:0000256" key="1">
    <source>
        <dbReference type="SAM" id="Phobius"/>
    </source>
</evidence>
<name>A0ABQ2LGC8_9PROT</name>
<comment type="caution">
    <text evidence="2">The sequence shown here is derived from an EMBL/GenBank/DDBJ whole genome shotgun (WGS) entry which is preliminary data.</text>
</comment>
<keyword evidence="1" id="KW-1133">Transmembrane helix</keyword>
<gene>
    <name evidence="2" type="ORF">GCM10007972_20220</name>
</gene>
<dbReference type="Pfam" id="PF09955">
    <property type="entry name" value="DUF2189"/>
    <property type="match status" value="1"/>
</dbReference>
<feature type="transmembrane region" description="Helical" evidence="1">
    <location>
        <begin position="165"/>
        <end position="195"/>
    </location>
</feature>
<sequence length="267" mass="28405">MNAIGAQSSSGPPRPVIVKIGSEAPWTWLTKAWTQIQQAPGITLAYGLGFALISMGLAALLVLADLGVLILPLVGGFLLLGPMLAVGLYETARRLSAGKPITFKQALFVKTAAPSQLAFIGVLLLLAYFAWIRIAMLLFAFFSGIGGEFPPLDLFISNLFFTFDGIGLLASGTIAGGIIAFIIFAMSAISIPLLLERDLDAITAVLASIEAVRENFAAMLLWAWLILLLIAFGVATGFIGLILTFPLVGLATWHAYKDLIKEPDSPQ</sequence>
<evidence type="ECO:0000313" key="3">
    <source>
        <dbReference type="Proteomes" id="UP000602381"/>
    </source>
</evidence>
<dbReference type="Proteomes" id="UP000602381">
    <property type="component" value="Unassembled WGS sequence"/>
</dbReference>
<keyword evidence="1" id="KW-0812">Transmembrane</keyword>
<dbReference type="InterPro" id="IPR018692">
    <property type="entry name" value="DUF2189"/>
</dbReference>
<organism evidence="2 3">
    <name type="scientific">Iodidimonas muriae</name>
    <dbReference type="NCBI Taxonomy" id="261467"/>
    <lineage>
        <taxon>Bacteria</taxon>
        <taxon>Pseudomonadati</taxon>
        <taxon>Pseudomonadota</taxon>
        <taxon>Alphaproteobacteria</taxon>
        <taxon>Iodidimonadales</taxon>
        <taxon>Iodidimonadaceae</taxon>
        <taxon>Iodidimonas</taxon>
    </lineage>
</organism>
<evidence type="ECO:0008006" key="4">
    <source>
        <dbReference type="Google" id="ProtNLM"/>
    </source>
</evidence>
<reference evidence="3" key="1">
    <citation type="journal article" date="2019" name="Int. J. Syst. Evol. Microbiol.">
        <title>The Global Catalogue of Microorganisms (GCM) 10K type strain sequencing project: providing services to taxonomists for standard genome sequencing and annotation.</title>
        <authorList>
            <consortium name="The Broad Institute Genomics Platform"/>
            <consortium name="The Broad Institute Genome Sequencing Center for Infectious Disease"/>
            <person name="Wu L."/>
            <person name="Ma J."/>
        </authorList>
    </citation>
    <scope>NUCLEOTIDE SEQUENCE [LARGE SCALE GENOMIC DNA]</scope>
    <source>
        <strain evidence="3">JCM 17843</strain>
    </source>
</reference>
<dbReference type="EMBL" id="BMOV01000007">
    <property type="protein sequence ID" value="GGO13750.1"/>
    <property type="molecule type" value="Genomic_DNA"/>
</dbReference>
<feature type="transmembrane region" description="Helical" evidence="1">
    <location>
        <begin position="69"/>
        <end position="89"/>
    </location>
</feature>
<feature type="transmembrane region" description="Helical" evidence="1">
    <location>
        <begin position="117"/>
        <end position="145"/>
    </location>
</feature>